<feature type="region of interest" description="Disordered" evidence="1">
    <location>
        <begin position="33"/>
        <end position="100"/>
    </location>
</feature>
<comment type="caution">
    <text evidence="2">The sequence shown here is derived from an EMBL/GenBank/DDBJ whole genome shotgun (WGS) entry which is preliminary data.</text>
</comment>
<evidence type="ECO:0000256" key="1">
    <source>
        <dbReference type="SAM" id="MobiDB-lite"/>
    </source>
</evidence>
<feature type="compositionally biased region" description="Low complexity" evidence="1">
    <location>
        <begin position="44"/>
        <end position="57"/>
    </location>
</feature>
<feature type="compositionally biased region" description="Polar residues" evidence="1">
    <location>
        <begin position="33"/>
        <end position="43"/>
    </location>
</feature>
<name>A0A150PPE7_SORCE</name>
<reference evidence="2 3" key="1">
    <citation type="submission" date="2014-02" db="EMBL/GenBank/DDBJ databases">
        <title>The small core and large imbalanced accessory genome model reveals a collaborative survival strategy of Sorangium cellulosum strains in nature.</title>
        <authorList>
            <person name="Han K."/>
            <person name="Peng R."/>
            <person name="Blom J."/>
            <person name="Li Y.-Z."/>
        </authorList>
    </citation>
    <scope>NUCLEOTIDE SEQUENCE [LARGE SCALE GENOMIC DNA]</scope>
    <source>
        <strain evidence="2 3">So0157-25</strain>
    </source>
</reference>
<proteinExistence type="predicted"/>
<sequence length="100" mass="10451">MASSGWALSRSPVSATKRAKTSARHWSLSWFNASVSSSPNGSLASRIDPAASSAASRPARRNDASRVSSRMTAPATRFHAYTPNGTPRAASYPGLASRSA</sequence>
<gene>
    <name evidence="2" type="ORF">BE08_44740</name>
</gene>
<evidence type="ECO:0000313" key="2">
    <source>
        <dbReference type="EMBL" id="KYF57575.1"/>
    </source>
</evidence>
<organism evidence="2 3">
    <name type="scientific">Sorangium cellulosum</name>
    <name type="common">Polyangium cellulosum</name>
    <dbReference type="NCBI Taxonomy" id="56"/>
    <lineage>
        <taxon>Bacteria</taxon>
        <taxon>Pseudomonadati</taxon>
        <taxon>Myxococcota</taxon>
        <taxon>Polyangia</taxon>
        <taxon>Polyangiales</taxon>
        <taxon>Polyangiaceae</taxon>
        <taxon>Sorangium</taxon>
    </lineage>
</organism>
<dbReference type="AlphaFoldDB" id="A0A150PPE7"/>
<accession>A0A150PPE7</accession>
<protein>
    <submittedName>
        <fullName evidence="2">Uncharacterized protein</fullName>
    </submittedName>
</protein>
<dbReference type="Proteomes" id="UP000075420">
    <property type="component" value="Unassembled WGS sequence"/>
</dbReference>
<dbReference type="EMBL" id="JELY01000918">
    <property type="protein sequence ID" value="KYF57575.1"/>
    <property type="molecule type" value="Genomic_DNA"/>
</dbReference>
<evidence type="ECO:0000313" key="3">
    <source>
        <dbReference type="Proteomes" id="UP000075420"/>
    </source>
</evidence>